<dbReference type="EMBL" id="JAEHOC010000090">
    <property type="protein sequence ID" value="KAG2422939.1"/>
    <property type="molecule type" value="Genomic_DNA"/>
</dbReference>
<dbReference type="AlphaFoldDB" id="A0A835VRK2"/>
<name>A0A835VRK2_CHLIN</name>
<dbReference type="InterPro" id="IPR007657">
    <property type="entry name" value="Glycosyltransferase_61"/>
</dbReference>
<feature type="region of interest" description="Disordered" evidence="1">
    <location>
        <begin position="24"/>
        <end position="51"/>
    </location>
</feature>
<dbReference type="GO" id="GO:0016757">
    <property type="term" value="F:glycosyltransferase activity"/>
    <property type="evidence" value="ECO:0007669"/>
    <property type="project" value="InterPro"/>
</dbReference>
<evidence type="ECO:0000313" key="3">
    <source>
        <dbReference type="EMBL" id="KAG2422939.1"/>
    </source>
</evidence>
<reference evidence="3" key="1">
    <citation type="journal article" date="2020" name="bioRxiv">
        <title>Comparative genomics of Chlamydomonas.</title>
        <authorList>
            <person name="Craig R.J."/>
            <person name="Hasan A.R."/>
            <person name="Ness R.W."/>
            <person name="Keightley P.D."/>
        </authorList>
    </citation>
    <scope>NUCLEOTIDE SEQUENCE</scope>
    <source>
        <strain evidence="3">SAG 7.73</strain>
    </source>
</reference>
<keyword evidence="2" id="KW-0732">Signal</keyword>
<feature type="chain" id="PRO_5032533794" evidence="2">
    <location>
        <begin position="27"/>
        <end position="582"/>
    </location>
</feature>
<dbReference type="PANTHER" id="PTHR20961">
    <property type="entry name" value="GLYCOSYLTRANSFERASE"/>
    <property type="match status" value="1"/>
</dbReference>
<feature type="signal peptide" evidence="2">
    <location>
        <begin position="1"/>
        <end position="26"/>
    </location>
</feature>
<dbReference type="Proteomes" id="UP000650467">
    <property type="component" value="Unassembled WGS sequence"/>
</dbReference>
<dbReference type="PANTHER" id="PTHR20961:SF124">
    <property type="entry name" value="GLYCOSYLTRANSFERASE"/>
    <property type="match status" value="1"/>
</dbReference>
<feature type="region of interest" description="Disordered" evidence="1">
    <location>
        <begin position="219"/>
        <end position="250"/>
    </location>
</feature>
<feature type="compositionally biased region" description="Basic and acidic residues" evidence="1">
    <location>
        <begin position="24"/>
        <end position="49"/>
    </location>
</feature>
<dbReference type="OrthoDB" id="529565at2759"/>
<evidence type="ECO:0000256" key="1">
    <source>
        <dbReference type="SAM" id="MobiDB-lite"/>
    </source>
</evidence>
<keyword evidence="4" id="KW-1185">Reference proteome</keyword>
<organism evidence="3 4">
    <name type="scientific">Chlamydomonas incerta</name>
    <dbReference type="NCBI Taxonomy" id="51695"/>
    <lineage>
        <taxon>Eukaryota</taxon>
        <taxon>Viridiplantae</taxon>
        <taxon>Chlorophyta</taxon>
        <taxon>core chlorophytes</taxon>
        <taxon>Chlorophyceae</taxon>
        <taxon>CS clade</taxon>
        <taxon>Chlamydomonadales</taxon>
        <taxon>Chlamydomonadaceae</taxon>
        <taxon>Chlamydomonas</taxon>
    </lineage>
</organism>
<accession>A0A835VRK2</accession>
<feature type="compositionally biased region" description="Basic and acidic residues" evidence="1">
    <location>
        <begin position="222"/>
        <end position="233"/>
    </location>
</feature>
<gene>
    <name evidence="3" type="ORF">HXX76_015690</name>
</gene>
<evidence type="ECO:0000313" key="4">
    <source>
        <dbReference type="Proteomes" id="UP000650467"/>
    </source>
</evidence>
<protein>
    <submittedName>
        <fullName evidence="3">Uncharacterized protein</fullName>
    </submittedName>
</protein>
<comment type="caution">
    <text evidence="3">The sequence shown here is derived from an EMBL/GenBank/DDBJ whole genome shotgun (WGS) entry which is preliminary data.</text>
</comment>
<evidence type="ECO:0000256" key="2">
    <source>
        <dbReference type="SAM" id="SignalP"/>
    </source>
</evidence>
<feature type="compositionally biased region" description="Acidic residues" evidence="1">
    <location>
        <begin position="234"/>
        <end position="248"/>
    </location>
</feature>
<sequence length="582" mass="64631">MRRPSLGLVAFLVCLSLSRHAPRVDAKPRKSSDDGKSHEDQPDESKEQDECVPLDLEALEDYRYCQLYERVCAHQDTLITHDFRYSFANPKREMVPELPYVDIWNFPAALEANTDALRGRQPKYHLQFRTASAHEPTPALRHPSFSACTLPVVLAPEFPFNMGEFFARAVAAVHSLALDPRVTLVLLTPQSLGLAPFHSLLMQPYSKYPLITSADLGARGCPQEERKQRRRADNEEEDMDWEDGESGDAEAVPADRAVAWSPDASQPHCFKRLLYCKWDIQARVGIPLAEVAARVVSAMQAARQLPVPSLVYNGAEVTDPEPNDPQHDPRDPVQLRVLVESRHGPVRNIKNLQDLLDACKEADKRGFSAGGFTGISCAATSFSDAATGRVSRSRFLANVAAVRTAHVLVVVHGAGASNSWWMRQGSSALVELRPCLFGTKYGSWPDKYLPPQHQKSRDKIRFFALNVEDPEQCENGDIEAGLFNKSIAKGSLTWDHSYFARDKHLRLKSGPFLGFLKHVAALLAPGDTEAYSAAREADLLHGYLLPGGGLVLGQLGVKNATEWVEKEAAEVSTYNDWGEPRY</sequence>
<proteinExistence type="predicted"/>